<dbReference type="PANTHER" id="PTHR47436:SF1">
    <property type="entry name" value="SET DOMAIN-CONTAINING PROTEIN"/>
    <property type="match status" value="1"/>
</dbReference>
<reference evidence="6" key="1">
    <citation type="journal article" date="2019" name="Gigascience">
        <title>De novo genome assembly of the endangered Acer yangbiense, a plant species with extremely small populations endemic to Yunnan Province, China.</title>
        <authorList>
            <person name="Yang J."/>
            <person name="Wariss H.M."/>
            <person name="Tao L."/>
            <person name="Zhang R."/>
            <person name="Yun Q."/>
            <person name="Hollingsworth P."/>
            <person name="Dao Z."/>
            <person name="Luo G."/>
            <person name="Guo H."/>
            <person name="Ma Y."/>
            <person name="Sun W."/>
        </authorList>
    </citation>
    <scope>NUCLEOTIDE SEQUENCE [LARGE SCALE GENOMIC DNA]</scope>
    <source>
        <strain evidence="6">cv. Malutang</strain>
    </source>
</reference>
<dbReference type="InterPro" id="IPR037485">
    <property type="entry name" value="PEX22"/>
</dbReference>
<comment type="caution">
    <text evidence="5">The sequence shown here is derived from an EMBL/GenBank/DDBJ whole genome shotgun (WGS) entry which is preliminary data.</text>
</comment>
<dbReference type="Pfam" id="PF01753">
    <property type="entry name" value="zf-MYND"/>
    <property type="match status" value="1"/>
</dbReference>
<evidence type="ECO:0000256" key="1">
    <source>
        <dbReference type="ARBA" id="ARBA00022723"/>
    </source>
</evidence>
<dbReference type="PANTHER" id="PTHR47436">
    <property type="entry name" value="HISTONE-LYSINE N-METHYLTRANSFERASE ATXR2"/>
    <property type="match status" value="1"/>
</dbReference>
<dbReference type="GO" id="GO:0008270">
    <property type="term" value="F:zinc ion binding"/>
    <property type="evidence" value="ECO:0007669"/>
    <property type="project" value="UniProtKB-KW"/>
</dbReference>
<dbReference type="Pfam" id="PF00856">
    <property type="entry name" value="SET"/>
    <property type="match status" value="1"/>
</dbReference>
<proteinExistence type="predicted"/>
<dbReference type="Gene3D" id="2.170.270.10">
    <property type="entry name" value="SET domain"/>
    <property type="match status" value="1"/>
</dbReference>
<protein>
    <recommendedName>
        <fullName evidence="4">SET domain-containing protein</fullName>
    </recommendedName>
</protein>
<dbReference type="InterPro" id="IPR044237">
    <property type="entry name" value="ATXR2-like"/>
</dbReference>
<dbReference type="AlphaFoldDB" id="A0A5C7HDV4"/>
<keyword evidence="2" id="KW-0863">Zinc-finger</keyword>
<evidence type="ECO:0000256" key="2">
    <source>
        <dbReference type="ARBA" id="ARBA00022771"/>
    </source>
</evidence>
<dbReference type="Pfam" id="PF22978">
    <property type="entry name" value="HAD_Pex22"/>
    <property type="match status" value="1"/>
</dbReference>
<evidence type="ECO:0000256" key="3">
    <source>
        <dbReference type="ARBA" id="ARBA00022833"/>
    </source>
</evidence>
<dbReference type="OrthoDB" id="5945798at2759"/>
<gene>
    <name evidence="5" type="ORF">EZV62_020589</name>
</gene>
<dbReference type="InterPro" id="IPR001214">
    <property type="entry name" value="SET_dom"/>
</dbReference>
<dbReference type="SUPFAM" id="SSF82199">
    <property type="entry name" value="SET domain"/>
    <property type="match status" value="1"/>
</dbReference>
<dbReference type="CDD" id="cd20071">
    <property type="entry name" value="SET_SMYD"/>
    <property type="match status" value="1"/>
</dbReference>
<name>A0A5C7HDV4_9ROSI</name>
<keyword evidence="1" id="KW-0479">Metal-binding</keyword>
<accession>A0A5C7HDV4</accession>
<evidence type="ECO:0000313" key="5">
    <source>
        <dbReference type="EMBL" id="TXG55333.1"/>
    </source>
</evidence>
<organism evidence="5 6">
    <name type="scientific">Acer yangbiense</name>
    <dbReference type="NCBI Taxonomy" id="1000413"/>
    <lineage>
        <taxon>Eukaryota</taxon>
        <taxon>Viridiplantae</taxon>
        <taxon>Streptophyta</taxon>
        <taxon>Embryophyta</taxon>
        <taxon>Tracheophyta</taxon>
        <taxon>Spermatophyta</taxon>
        <taxon>Magnoliopsida</taxon>
        <taxon>eudicotyledons</taxon>
        <taxon>Gunneridae</taxon>
        <taxon>Pentapetalae</taxon>
        <taxon>rosids</taxon>
        <taxon>malvids</taxon>
        <taxon>Sapindales</taxon>
        <taxon>Sapindaceae</taxon>
        <taxon>Hippocastanoideae</taxon>
        <taxon>Acereae</taxon>
        <taxon>Acer</taxon>
    </lineage>
</organism>
<evidence type="ECO:0000259" key="4">
    <source>
        <dbReference type="PROSITE" id="PS50280"/>
    </source>
</evidence>
<dbReference type="Proteomes" id="UP000323000">
    <property type="component" value="Chromosome 9"/>
</dbReference>
<feature type="domain" description="SET" evidence="4">
    <location>
        <begin position="96"/>
        <end position="518"/>
    </location>
</feature>
<dbReference type="EMBL" id="VAHF01000009">
    <property type="protein sequence ID" value="TXG55333.1"/>
    <property type="molecule type" value="Genomic_DNA"/>
</dbReference>
<keyword evidence="3" id="KW-0862">Zinc</keyword>
<dbReference type="InterPro" id="IPR046341">
    <property type="entry name" value="SET_dom_sf"/>
</dbReference>
<dbReference type="Gene3D" id="6.10.140.2220">
    <property type="match status" value="1"/>
</dbReference>
<dbReference type="GO" id="GO:0008168">
    <property type="term" value="F:methyltransferase activity"/>
    <property type="evidence" value="ECO:0007669"/>
    <property type="project" value="InterPro"/>
</dbReference>
<dbReference type="InterPro" id="IPR002893">
    <property type="entry name" value="Znf_MYND"/>
</dbReference>
<evidence type="ECO:0000313" key="6">
    <source>
        <dbReference type="Proteomes" id="UP000323000"/>
    </source>
</evidence>
<dbReference type="GO" id="GO:0007031">
    <property type="term" value="P:peroxisome organization"/>
    <property type="evidence" value="ECO:0007669"/>
    <property type="project" value="InterPro"/>
</dbReference>
<dbReference type="PROSITE" id="PS50280">
    <property type="entry name" value="SET"/>
    <property type="match status" value="1"/>
</dbReference>
<sequence>MKPVTCRLLGVVLEESSPEELQAHQATVRSSVLEVLLEITKFCDLYLMERVLDEESELIAQDAQPKFPNSLLQLVFKKKMASFEYFDQLLFDRNCSSIKVKQENDFGKGVYADGDFEEGELILKDPILVGMQHSSNKFDCLVCSFCFRFIGSIELQIGRKLYFQSIGVSANGGCDGETFSAVSKDCYDAGLSHMEEDSHLRTHENLENCASSSSSKDNIPVPKEVVDSLMNGGLVLPYSTEFPLPSAISCPGGCKEAFYCSKSCAEADWKLSHSLLCTGERSKSLSREALSKFIQHANGTNDIFLLAAKAICFTISRYRKLKEDYLKEQEKCPSANALDCSDLSLLLEAWKPISFGHKGRWWDCIALPDDVDLSDEASFRMEIRELANMSLQLLKAAIFDKELFSLEIYGHIIGMFELNNLDLVVASPVEDYFLYIDDLPELKKKEAEIITRPILDALGDDYSVCCEGTAFFPLQSCMNHSCCPNAKAFKREKDIDGQATIIALRPIGKGEEVTISYIDEDLTYEERQASLVDYGFECKCSKCLEEQP</sequence>
<dbReference type="SUPFAM" id="SSF144232">
    <property type="entry name" value="HIT/MYND zinc finger-like"/>
    <property type="match status" value="1"/>
</dbReference>
<keyword evidence="6" id="KW-1185">Reference proteome</keyword>